<dbReference type="PANTHER" id="PTHR42792">
    <property type="entry name" value="FLAGELLIN"/>
    <property type="match status" value="1"/>
</dbReference>
<feature type="domain" description="Flagellin C-terminal" evidence="5">
    <location>
        <begin position="196"/>
        <end position="281"/>
    </location>
</feature>
<keyword evidence="3" id="KW-0964">Secreted</keyword>
<dbReference type="SUPFAM" id="SSF64518">
    <property type="entry name" value="Phase 1 flagellin"/>
    <property type="match status" value="1"/>
</dbReference>
<evidence type="ECO:0000313" key="6">
    <source>
        <dbReference type="EMBL" id="RDB36196.1"/>
    </source>
</evidence>
<comment type="similarity">
    <text evidence="1 3">Belongs to the bacterial flagellin family.</text>
</comment>
<dbReference type="Gene3D" id="1.20.1330.10">
    <property type="entry name" value="f41 fragment of flagellin, N-terminal domain"/>
    <property type="match status" value="1"/>
</dbReference>
<dbReference type="InterPro" id="IPR042187">
    <property type="entry name" value="Flagellin_C_sub2"/>
</dbReference>
<gene>
    <name evidence="6" type="ORF">DCC88_06345</name>
</gene>
<protein>
    <recommendedName>
        <fullName evidence="3">Flagellin</fullName>
    </recommendedName>
</protein>
<reference evidence="6" key="1">
    <citation type="submission" date="2018-04" db="EMBL/GenBank/DDBJ databases">
        <title>Draft genome sequence of the Candidatus Spirobacillus cienkowskii, a pathogen of freshwater Daphnia species, reconstructed from hemolymph metagenomic reads.</title>
        <authorList>
            <person name="Bresciani L."/>
            <person name="Lemos L.N."/>
            <person name="Wale N."/>
            <person name="Lin J.Y."/>
            <person name="Fernandes G.R."/>
            <person name="Duffy M.A."/>
            <person name="Rodrigues J.M."/>
        </authorList>
    </citation>
    <scope>NUCLEOTIDE SEQUENCE [LARGE SCALE GENOMIC DNA]</scope>
    <source>
        <strain evidence="6">Binning01</strain>
    </source>
</reference>
<keyword evidence="2 3" id="KW-0975">Bacterial flagellum</keyword>
<comment type="subcellular location">
    <subcellularLocation>
        <location evidence="3">Secreted</location>
    </subcellularLocation>
    <subcellularLocation>
        <location evidence="3">Bacterial flagellum</location>
    </subcellularLocation>
</comment>
<keyword evidence="6" id="KW-0969">Cilium</keyword>
<organism evidence="6 7">
    <name type="scientific">Spirobacillus cienkowskii</name>
    <dbReference type="NCBI Taxonomy" id="495820"/>
    <lineage>
        <taxon>Bacteria</taxon>
        <taxon>Pseudomonadati</taxon>
        <taxon>Bdellovibrionota</taxon>
        <taxon>Oligoflexia</taxon>
        <taxon>Silvanigrellales</taxon>
        <taxon>Spirobacillus</taxon>
    </lineage>
</organism>
<keyword evidence="7" id="KW-1185">Reference proteome</keyword>
<keyword evidence="6" id="KW-0282">Flagellum</keyword>
<dbReference type="GO" id="GO:0005198">
    <property type="term" value="F:structural molecule activity"/>
    <property type="evidence" value="ECO:0007669"/>
    <property type="project" value="UniProtKB-UniRule"/>
</dbReference>
<dbReference type="PRINTS" id="PR00207">
    <property type="entry name" value="FLAGELLIN"/>
</dbReference>
<comment type="function">
    <text evidence="3">Flagellin is the subunit protein which polymerizes to form the filaments of bacterial flagella.</text>
</comment>
<dbReference type="Pfam" id="PF00700">
    <property type="entry name" value="Flagellin_C"/>
    <property type="match status" value="1"/>
</dbReference>
<sequence length="283" mass="30835">MGLRIKTNVETLTAQRFLSNNNSDLSSSMEKLSSGSRINKSADDAAGLAISEGLRAKTRSLLQAKRNANDGISLVQVAEGGLNETTNILIRMRELTMQSASDTVSEIERSYIDKEYQELTQEIDRISETTEFNGRKLLSAETYEEPITLQVGYNGTENDILTLQFAEDATGISSEILGLTDTSLAGTDREEIADNLNKIDESLNMIAATRATLGAAQSRLNSAISNISINTENMMAANSRIRDTDFAEETAKFSQSKILTQSGLAILAQANLRPEMALALLRN</sequence>
<feature type="domain" description="Flagellin N-terminal" evidence="4">
    <location>
        <begin position="5"/>
        <end position="140"/>
    </location>
</feature>
<name>A0A369KYD4_9BACT</name>
<dbReference type="PANTHER" id="PTHR42792:SF2">
    <property type="entry name" value="FLAGELLIN"/>
    <property type="match status" value="1"/>
</dbReference>
<dbReference type="Proteomes" id="UP000253934">
    <property type="component" value="Unassembled WGS sequence"/>
</dbReference>
<dbReference type="InterPro" id="IPR001492">
    <property type="entry name" value="Flagellin"/>
</dbReference>
<dbReference type="InterPro" id="IPR046358">
    <property type="entry name" value="Flagellin_C"/>
</dbReference>
<keyword evidence="6" id="KW-0966">Cell projection</keyword>
<dbReference type="RefSeq" id="WP_338637004.1">
    <property type="nucleotide sequence ID" value="NZ_CP146516.1"/>
</dbReference>
<dbReference type="EMBL" id="QOVW01000065">
    <property type="protein sequence ID" value="RDB36196.1"/>
    <property type="molecule type" value="Genomic_DNA"/>
</dbReference>
<dbReference type="AlphaFoldDB" id="A0A369KYD4"/>
<comment type="caution">
    <text evidence="6">The sequence shown here is derived from an EMBL/GenBank/DDBJ whole genome shotgun (WGS) entry which is preliminary data.</text>
</comment>
<dbReference type="GO" id="GO:0005576">
    <property type="term" value="C:extracellular region"/>
    <property type="evidence" value="ECO:0007669"/>
    <property type="project" value="UniProtKB-SubCell"/>
</dbReference>
<dbReference type="InterPro" id="IPR001029">
    <property type="entry name" value="Flagellin_N"/>
</dbReference>
<evidence type="ECO:0000256" key="3">
    <source>
        <dbReference type="RuleBase" id="RU362073"/>
    </source>
</evidence>
<dbReference type="GO" id="GO:0009288">
    <property type="term" value="C:bacterial-type flagellum"/>
    <property type="evidence" value="ECO:0007669"/>
    <property type="project" value="UniProtKB-SubCell"/>
</dbReference>
<dbReference type="Pfam" id="PF00669">
    <property type="entry name" value="Flagellin_N"/>
    <property type="match status" value="1"/>
</dbReference>
<evidence type="ECO:0000259" key="5">
    <source>
        <dbReference type="Pfam" id="PF00700"/>
    </source>
</evidence>
<proteinExistence type="inferred from homology"/>
<dbReference type="Gene3D" id="6.10.10.10">
    <property type="entry name" value="Flagellar export chaperone, C-terminal domain"/>
    <property type="match status" value="1"/>
</dbReference>
<evidence type="ECO:0000313" key="7">
    <source>
        <dbReference type="Proteomes" id="UP000253934"/>
    </source>
</evidence>
<evidence type="ECO:0000259" key="4">
    <source>
        <dbReference type="Pfam" id="PF00669"/>
    </source>
</evidence>
<accession>A0A369KYD4</accession>
<evidence type="ECO:0000256" key="2">
    <source>
        <dbReference type="ARBA" id="ARBA00023143"/>
    </source>
</evidence>
<evidence type="ECO:0000256" key="1">
    <source>
        <dbReference type="ARBA" id="ARBA00005709"/>
    </source>
</evidence>